<dbReference type="AlphaFoldDB" id="A0A0G3B9X9"/>
<accession>A0A0G3B9X9</accession>
<dbReference type="EMBL" id="DAANFW010000018">
    <property type="protein sequence ID" value="HAC9692543.1"/>
    <property type="molecule type" value="Genomic_DNA"/>
</dbReference>
<evidence type="ECO:0000313" key="4">
    <source>
        <dbReference type="EMBL" id="HAC9688107.1"/>
    </source>
</evidence>
<dbReference type="EMBL" id="DAATUV010000037">
    <property type="protein sequence ID" value="HAF0198267.1"/>
    <property type="molecule type" value="Genomic_DNA"/>
</dbReference>
<dbReference type="EMBL" id="KP899805">
    <property type="protein sequence ID" value="AKJ20122.1"/>
    <property type="molecule type" value="Genomic_DNA"/>
</dbReference>
<reference evidence="4" key="2">
    <citation type="journal article" date="2018" name="Genome Biol.">
        <title>SKESA: strategic k-mer extension for scrupulous assemblies.</title>
        <authorList>
            <person name="Souvorov A."/>
            <person name="Agarwala R."/>
            <person name="Lipman D.J."/>
        </authorList>
    </citation>
    <scope>NUCLEOTIDE SEQUENCE</scope>
    <source>
        <strain evidence="10">2011-60-876-1</strain>
        <strain evidence="9">373DRC</strain>
        <strain evidence="6">D14916</strain>
        <strain evidence="7">I32</strain>
        <strain evidence="4">S05012-15</strain>
        <strain evidence="5">S05117-15</strain>
        <strain evidence="8">Typhimurium</strain>
    </source>
</reference>
<dbReference type="EMBL" id="DAANFV010000021">
    <property type="protein sequence ID" value="HAC9688107.1"/>
    <property type="molecule type" value="Genomic_DNA"/>
</dbReference>
<evidence type="ECO:0000313" key="2">
    <source>
        <dbReference type="EMBL" id="AKJ20122.1"/>
    </source>
</evidence>
<evidence type="ECO:0000313" key="11">
    <source>
        <dbReference type="EMBL" id="MIT51241.1"/>
    </source>
</evidence>
<dbReference type="EMBL" id="DAATVE010000034">
    <property type="protein sequence ID" value="HAF0254251.1"/>
    <property type="molecule type" value="Genomic_DNA"/>
</dbReference>
<evidence type="ECO:0000313" key="1">
    <source>
        <dbReference type="EMBL" id="AKJ19923.1"/>
    </source>
</evidence>
<dbReference type="EMBL" id="RSUA01000049">
    <property type="protein sequence ID" value="MIT51241.1"/>
    <property type="molecule type" value="Genomic_DNA"/>
</dbReference>
<reference evidence="3" key="1">
    <citation type="submission" date="2015-03" db="EMBL/GenBank/DDBJ databases">
        <title>Complete genome sequences of four Salmonella Typhimurium IncHI1 plasmids and their characteristics.</title>
        <authorList>
            <person name="Kubasova T."/>
            <person name="Matiasovicova J."/>
            <person name="Cejkova D."/>
            <person name="Sekelova Z."/>
            <person name="Polansky O."/>
            <person name="Medvecky M."/>
            <person name="Rychlik I."/>
            <person name="Juricova H."/>
        </authorList>
    </citation>
    <scope>NUCLEOTIDE SEQUENCE</scope>
    <source>
        <strain evidence="2">109/9</strain>
        <strain evidence="3">B71</strain>
        <strain evidence="1">F8475</strain>
        <plasmid evidence="2">p109/9</plasmid>
        <plasmid evidence="3">pB71</plasmid>
        <plasmid evidence="1">pF8475</plasmid>
    </source>
</reference>
<organism evidence="3">
    <name type="scientific">Salmonella typhimurium</name>
    <dbReference type="NCBI Taxonomy" id="90371"/>
    <lineage>
        <taxon>Bacteria</taxon>
        <taxon>Pseudomonadati</taxon>
        <taxon>Pseudomonadota</taxon>
        <taxon>Gammaproteobacteria</taxon>
        <taxon>Enterobacterales</taxon>
        <taxon>Enterobacteriaceae</taxon>
        <taxon>Salmonella</taxon>
    </lineage>
</organism>
<evidence type="ECO:0000313" key="9">
    <source>
        <dbReference type="EMBL" id="HAF0198267.1"/>
    </source>
</evidence>
<proteinExistence type="predicted"/>
<dbReference type="EMBL" id="DAANGX010000034">
    <property type="protein sequence ID" value="HAC9822446.1"/>
    <property type="molecule type" value="Genomic_DNA"/>
</dbReference>
<dbReference type="EMBL" id="DAANHM010000037">
    <property type="protein sequence ID" value="HAC9896323.1"/>
    <property type="molecule type" value="Genomic_DNA"/>
</dbReference>
<reference evidence="11" key="3">
    <citation type="submission" date="2018-08" db="EMBL/GenBank/DDBJ databases">
        <authorList>
            <person name="Ashton P.M."/>
            <person name="Dallman T."/>
            <person name="Nair S."/>
            <person name="De Pinna E."/>
            <person name="Peters T."/>
            <person name="Grant K."/>
        </authorList>
    </citation>
    <scope>NUCLEOTIDE SEQUENCE [LARGE SCALE GENOMIC DNA]</scope>
    <source>
        <strain evidence="11">29290</strain>
    </source>
</reference>
<geneLocation type="plasmid" evidence="2">
    <name>p109/9</name>
</geneLocation>
<dbReference type="EMBL" id="KP899804">
    <property type="protein sequence ID" value="AKJ19923.1"/>
    <property type="molecule type" value="Genomic_DNA"/>
</dbReference>
<dbReference type="Proteomes" id="UP000885258">
    <property type="component" value="Unassembled WGS sequence"/>
</dbReference>
<evidence type="ECO:0000313" key="8">
    <source>
        <dbReference type="EMBL" id="HAD3314419.1"/>
    </source>
</evidence>
<accession>A0A6C8YWL0</accession>
<evidence type="ECO:0000313" key="10">
    <source>
        <dbReference type="EMBL" id="HAF0254251.1"/>
    </source>
</evidence>
<gene>
    <name evidence="3" type="primary">htdA</name>
    <name evidence="11" type="ORF">AU613_20550</name>
    <name evidence="5" type="ORF">G0K70_18090</name>
    <name evidence="4" type="ORF">G0K78_21325</name>
    <name evidence="6" type="ORF">G0L07_11790</name>
    <name evidence="7" type="ORF">G0L24_20030</name>
    <name evidence="8" type="ORF">G1O83_23725</name>
    <name evidence="10" type="ORF">G9C49_004269</name>
    <name evidence="9" type="ORF">GTH89_21500</name>
</gene>
<evidence type="ECO:0000313" key="7">
    <source>
        <dbReference type="EMBL" id="HAC9896323.1"/>
    </source>
</evidence>
<geneLocation type="plasmid" evidence="1">
    <name>pF8475</name>
</geneLocation>
<dbReference type="RefSeq" id="WP_000952687.1">
    <property type="nucleotide sequence ID" value="NZ_CBDFRU010000021.1"/>
</dbReference>
<sequence>MLSRNSLIHGLRRDQLIEVLSISEFPVVLVENPFIQPKSTGKKPVIFNIDEFHVSIAPISSLKYDWEWAPIDTILIEVVIPPAEADLVSAENDFLRDAGIGHIQCEPGGVSIRRTVTFVGGITADNLLYQLRLMCVSALHLIGEELEDES</sequence>
<evidence type="ECO:0000313" key="3">
    <source>
        <dbReference type="EMBL" id="AKJ20299.1"/>
    </source>
</evidence>
<keyword evidence="3" id="KW-0614">Plasmid</keyword>
<reference evidence="6" key="4">
    <citation type="submission" date="2019-08" db="EMBL/GenBank/DDBJ databases">
        <authorList>
            <consortium name="NCBI Pathogen Detection Project"/>
        </authorList>
    </citation>
    <scope>NUCLEOTIDE SEQUENCE</scope>
    <source>
        <strain evidence="10">2011-60-876-1</strain>
        <strain evidence="9">373DRC</strain>
        <strain evidence="6">D14916</strain>
        <strain evidence="7">I32</strain>
        <strain evidence="4">S05012-15</strain>
        <strain evidence="5">S05117-15</strain>
        <strain evidence="8">Typhimurium</strain>
    </source>
</reference>
<dbReference type="EMBL" id="KP899806">
    <property type="protein sequence ID" value="AKJ20299.1"/>
    <property type="molecule type" value="Genomic_DNA"/>
</dbReference>
<protein>
    <submittedName>
        <fullName evidence="2 3">HtdA</fullName>
    </submittedName>
    <submittedName>
        <fullName evidence="4">Transfer repressor</fullName>
    </submittedName>
</protein>
<evidence type="ECO:0000313" key="5">
    <source>
        <dbReference type="EMBL" id="HAC9692543.1"/>
    </source>
</evidence>
<evidence type="ECO:0000313" key="6">
    <source>
        <dbReference type="EMBL" id="HAC9822446.1"/>
    </source>
</evidence>
<dbReference type="EMBL" id="DAAOJG010000030">
    <property type="protein sequence ID" value="HAD3314419.1"/>
    <property type="molecule type" value="Genomic_DNA"/>
</dbReference>
<geneLocation type="plasmid" evidence="3">
    <name>pB71</name>
</geneLocation>
<name>A0A0G3B9X9_SALTM</name>